<gene>
    <name evidence="2" type="ORF">J2T15_003763</name>
</gene>
<sequence>MKYFNEYRMFVVDPVKELRMWAVNANSAGLFYLVHGAVYAPSVTDFLNVTVIRVFILGLFTISLL</sequence>
<evidence type="ECO:0000313" key="3">
    <source>
        <dbReference type="Proteomes" id="UP001229346"/>
    </source>
</evidence>
<dbReference type="Proteomes" id="UP001229346">
    <property type="component" value="Unassembled WGS sequence"/>
</dbReference>
<organism evidence="2 3">
    <name type="scientific">Paenibacillus harenae</name>
    <dbReference type="NCBI Taxonomy" id="306543"/>
    <lineage>
        <taxon>Bacteria</taxon>
        <taxon>Bacillati</taxon>
        <taxon>Bacillota</taxon>
        <taxon>Bacilli</taxon>
        <taxon>Bacillales</taxon>
        <taxon>Paenibacillaceae</taxon>
        <taxon>Paenibacillus</taxon>
    </lineage>
</organism>
<name>A0ABT9U5L7_PAEHA</name>
<comment type="caution">
    <text evidence="2">The sequence shown here is derived from an EMBL/GenBank/DDBJ whole genome shotgun (WGS) entry which is preliminary data.</text>
</comment>
<keyword evidence="3" id="KW-1185">Reference proteome</keyword>
<evidence type="ECO:0000313" key="2">
    <source>
        <dbReference type="EMBL" id="MDQ0114308.1"/>
    </source>
</evidence>
<protein>
    <submittedName>
        <fullName evidence="2">Uncharacterized protein</fullName>
    </submittedName>
</protein>
<feature type="transmembrane region" description="Helical" evidence="1">
    <location>
        <begin position="21"/>
        <end position="40"/>
    </location>
</feature>
<evidence type="ECO:0000256" key="1">
    <source>
        <dbReference type="SAM" id="Phobius"/>
    </source>
</evidence>
<reference evidence="2 3" key="1">
    <citation type="submission" date="2023-07" db="EMBL/GenBank/DDBJ databases">
        <title>Sorghum-associated microbial communities from plants grown in Nebraska, USA.</title>
        <authorList>
            <person name="Schachtman D."/>
        </authorList>
    </citation>
    <scope>NUCLEOTIDE SEQUENCE [LARGE SCALE GENOMIC DNA]</scope>
    <source>
        <strain evidence="2 3">CC482</strain>
    </source>
</reference>
<proteinExistence type="predicted"/>
<keyword evidence="1" id="KW-1133">Transmembrane helix</keyword>
<accession>A0ABT9U5L7</accession>
<keyword evidence="1" id="KW-0812">Transmembrane</keyword>
<feature type="transmembrane region" description="Helical" evidence="1">
    <location>
        <begin position="46"/>
        <end position="64"/>
    </location>
</feature>
<keyword evidence="1" id="KW-0472">Membrane</keyword>
<dbReference type="EMBL" id="JAUSSU010000007">
    <property type="protein sequence ID" value="MDQ0114308.1"/>
    <property type="molecule type" value="Genomic_DNA"/>
</dbReference>